<dbReference type="Pfam" id="PF13561">
    <property type="entry name" value="adh_short_C2"/>
    <property type="match status" value="1"/>
</dbReference>
<dbReference type="PANTHER" id="PTHR43159">
    <property type="entry name" value="ENOYL-[ACYL-CARRIER-PROTEIN] REDUCTASE"/>
    <property type="match status" value="1"/>
</dbReference>
<comment type="pathway">
    <text evidence="1">Lipid metabolism; fatty acid biosynthesis.</text>
</comment>
<dbReference type="OrthoDB" id="9803628at2"/>
<evidence type="ECO:0000256" key="7">
    <source>
        <dbReference type="ARBA" id="ARBA00023098"/>
    </source>
</evidence>
<dbReference type="EC" id="1.3.1.9" evidence="3"/>
<name>A0A5B8VI56_9BACT</name>
<dbReference type="InterPro" id="IPR002347">
    <property type="entry name" value="SDR_fam"/>
</dbReference>
<gene>
    <name evidence="9" type="ORF">FSB73_05830</name>
</gene>
<dbReference type="EMBL" id="CP042434">
    <property type="protein sequence ID" value="QEC71267.1"/>
    <property type="molecule type" value="Genomic_DNA"/>
</dbReference>
<evidence type="ECO:0000256" key="2">
    <source>
        <dbReference type="ARBA" id="ARBA00009233"/>
    </source>
</evidence>
<dbReference type="Gene3D" id="3.40.50.720">
    <property type="entry name" value="NAD(P)-binding Rossmann-like Domain"/>
    <property type="match status" value="1"/>
</dbReference>
<keyword evidence="7" id="KW-0443">Lipid metabolism</keyword>
<evidence type="ECO:0000313" key="10">
    <source>
        <dbReference type="Proteomes" id="UP000321291"/>
    </source>
</evidence>
<dbReference type="GO" id="GO:0006633">
    <property type="term" value="P:fatty acid biosynthetic process"/>
    <property type="evidence" value="ECO:0007669"/>
    <property type="project" value="UniProtKB-KW"/>
</dbReference>
<evidence type="ECO:0000256" key="3">
    <source>
        <dbReference type="ARBA" id="ARBA00012996"/>
    </source>
</evidence>
<dbReference type="Proteomes" id="UP000321291">
    <property type="component" value="Chromosome"/>
</dbReference>
<proteinExistence type="inferred from homology"/>
<evidence type="ECO:0000256" key="4">
    <source>
        <dbReference type="ARBA" id="ARBA00022516"/>
    </source>
</evidence>
<dbReference type="PANTHER" id="PTHR43159:SF2">
    <property type="entry name" value="ENOYL-[ACYL-CARRIER-PROTEIN] REDUCTASE [NADH], CHLOROPLASTIC"/>
    <property type="match status" value="1"/>
</dbReference>
<dbReference type="InterPro" id="IPR014358">
    <property type="entry name" value="Enoyl-ACP_Rdtase_NADH"/>
</dbReference>
<comment type="similarity">
    <text evidence="2">Belongs to the short-chain dehydrogenases/reductases (SDR) family. FabI subfamily.</text>
</comment>
<keyword evidence="10" id="KW-1185">Reference proteome</keyword>
<dbReference type="AlphaFoldDB" id="A0A5B8VI56"/>
<dbReference type="KEGG" id="agi:FSB73_05830"/>
<dbReference type="SUPFAM" id="SSF51735">
    <property type="entry name" value="NAD(P)-binding Rossmann-fold domains"/>
    <property type="match status" value="1"/>
</dbReference>
<accession>A0A5B8VI56</accession>
<organism evidence="9 10">
    <name type="scientific">Arachidicoccus ginsenosidivorans</name>
    <dbReference type="NCBI Taxonomy" id="496057"/>
    <lineage>
        <taxon>Bacteria</taxon>
        <taxon>Pseudomonadati</taxon>
        <taxon>Bacteroidota</taxon>
        <taxon>Chitinophagia</taxon>
        <taxon>Chitinophagales</taxon>
        <taxon>Chitinophagaceae</taxon>
        <taxon>Arachidicoccus</taxon>
    </lineage>
</organism>
<protein>
    <recommendedName>
        <fullName evidence="3">enoyl-[acyl-carrier-protein] reductase (NADH)</fullName>
        <ecNumber evidence="3">1.3.1.9</ecNumber>
    </recommendedName>
</protein>
<keyword evidence="4" id="KW-0444">Lipid biosynthesis</keyword>
<evidence type="ECO:0000256" key="1">
    <source>
        <dbReference type="ARBA" id="ARBA00005194"/>
    </source>
</evidence>
<reference evidence="9 10" key="1">
    <citation type="journal article" date="2017" name="Int. J. Syst. Evol. Microbiol.">
        <title>Arachidicoccus ginsenosidivorans sp. nov., with ginsenoside-converting activity isolated from ginseng cultivating soil.</title>
        <authorList>
            <person name="Siddiqi M.Z."/>
            <person name="Aslam Z."/>
            <person name="Im W.T."/>
        </authorList>
    </citation>
    <scope>NUCLEOTIDE SEQUENCE [LARGE SCALE GENOMIC DNA]</scope>
    <source>
        <strain evidence="9 10">Gsoil 809</strain>
    </source>
</reference>
<dbReference type="RefSeq" id="WP_146780541.1">
    <property type="nucleotide sequence ID" value="NZ_CP042434.1"/>
</dbReference>
<dbReference type="InterPro" id="IPR036291">
    <property type="entry name" value="NAD(P)-bd_dom_sf"/>
</dbReference>
<evidence type="ECO:0000256" key="6">
    <source>
        <dbReference type="ARBA" id="ARBA00023002"/>
    </source>
</evidence>
<dbReference type="GO" id="GO:0004318">
    <property type="term" value="F:enoyl-[acyl-carrier-protein] reductase (NADH) activity"/>
    <property type="evidence" value="ECO:0007669"/>
    <property type="project" value="UniProtKB-EC"/>
</dbReference>
<evidence type="ECO:0000256" key="8">
    <source>
        <dbReference type="ARBA" id="ARBA00023160"/>
    </source>
</evidence>
<keyword evidence="6" id="KW-0560">Oxidoreductase</keyword>
<keyword evidence="5" id="KW-0276">Fatty acid metabolism</keyword>
<sequence>MGNHLLKGKKGIIFGALNEQSIAWQVALKCKQEGADIVLSNLPIAIRFSDTKELGKLIGAPVLGADITKVEDIEQLYDLSLKHFKTKKIDFILHSVANSLNIRKKHAYTDLNYDYMFKTLDVSAISFHKILQVAYQKDLLNEWGSVLAMSYIAAQRIFPDYNEMADAKVLLEGIARNFGYHYGVKRNVRINTVSQSPTLTRSGGVIGGFSEFMQYADDMSPLGNAPANDLAGFCVTLFSDYTKYVTMQNIYHDGGFNATGLSGKLIDTVTSTVAKKKKKRNKYTLQSS</sequence>
<evidence type="ECO:0000313" key="9">
    <source>
        <dbReference type="EMBL" id="QEC71267.1"/>
    </source>
</evidence>
<evidence type="ECO:0000256" key="5">
    <source>
        <dbReference type="ARBA" id="ARBA00022832"/>
    </source>
</evidence>
<keyword evidence="8" id="KW-0275">Fatty acid biosynthesis</keyword>